<dbReference type="GO" id="GO:0016020">
    <property type="term" value="C:membrane"/>
    <property type="evidence" value="ECO:0007669"/>
    <property type="project" value="UniProtKB-SubCell"/>
</dbReference>
<gene>
    <name evidence="6" type="ORF">METZ01_LOCUS509187</name>
</gene>
<feature type="transmembrane region" description="Helical" evidence="5">
    <location>
        <begin position="31"/>
        <end position="56"/>
    </location>
</feature>
<comment type="subcellular location">
    <subcellularLocation>
        <location evidence="1">Membrane</location>
        <topology evidence="1">Multi-pass membrane protein</topology>
    </subcellularLocation>
</comment>
<evidence type="ECO:0000313" key="6">
    <source>
        <dbReference type="EMBL" id="SVE56333.1"/>
    </source>
</evidence>
<name>A0A383EIS4_9ZZZZ</name>
<evidence type="ECO:0008006" key="7">
    <source>
        <dbReference type="Google" id="ProtNLM"/>
    </source>
</evidence>
<dbReference type="Pfam" id="PF01027">
    <property type="entry name" value="Bax1-I"/>
    <property type="match status" value="1"/>
</dbReference>
<accession>A0A383EIS4</accession>
<keyword evidence="3 5" id="KW-1133">Transmembrane helix</keyword>
<organism evidence="6">
    <name type="scientific">marine metagenome</name>
    <dbReference type="NCBI Taxonomy" id="408172"/>
    <lineage>
        <taxon>unclassified sequences</taxon>
        <taxon>metagenomes</taxon>
        <taxon>ecological metagenomes</taxon>
    </lineage>
</organism>
<evidence type="ECO:0000256" key="1">
    <source>
        <dbReference type="ARBA" id="ARBA00004141"/>
    </source>
</evidence>
<feature type="transmembrane region" description="Helical" evidence="5">
    <location>
        <begin position="76"/>
        <end position="94"/>
    </location>
</feature>
<reference evidence="6" key="1">
    <citation type="submission" date="2018-05" db="EMBL/GenBank/DDBJ databases">
        <authorList>
            <person name="Lanie J.A."/>
            <person name="Ng W.-L."/>
            <person name="Kazmierczak K.M."/>
            <person name="Andrzejewski T.M."/>
            <person name="Davidsen T.M."/>
            <person name="Wayne K.J."/>
            <person name="Tettelin H."/>
            <person name="Glass J.I."/>
            <person name="Rusch D."/>
            <person name="Podicherti R."/>
            <person name="Tsui H.-C.T."/>
            <person name="Winkler M.E."/>
        </authorList>
    </citation>
    <scope>NUCLEOTIDE SEQUENCE</scope>
</reference>
<dbReference type="CDD" id="cd10432">
    <property type="entry name" value="BI-1-like_bacterial"/>
    <property type="match status" value="1"/>
</dbReference>
<sequence length="149" mass="16202">MEFNRQNIHSKATSAETHVIDEGLRAYMLKVYNYMCSGIFLTGIISLFLFKLSVVMAPDGSITGLTSVGNALYNSALMWIVMLAPLGVVLYMSFGIRKMSAAKAQMAFWIFAALMGASLSSIFLVYTGASITRVFFITAGTFGAMSIYG</sequence>
<evidence type="ECO:0000256" key="2">
    <source>
        <dbReference type="ARBA" id="ARBA00022692"/>
    </source>
</evidence>
<keyword evidence="2 5" id="KW-0812">Transmembrane</keyword>
<feature type="non-terminal residue" evidence="6">
    <location>
        <position position="149"/>
    </location>
</feature>
<evidence type="ECO:0000256" key="3">
    <source>
        <dbReference type="ARBA" id="ARBA00022989"/>
    </source>
</evidence>
<proteinExistence type="predicted"/>
<dbReference type="AlphaFoldDB" id="A0A383EIS4"/>
<protein>
    <recommendedName>
        <fullName evidence="7">BAX inhibitor (BI)-1/YccA family protein</fullName>
    </recommendedName>
</protein>
<evidence type="ECO:0000256" key="4">
    <source>
        <dbReference type="ARBA" id="ARBA00023136"/>
    </source>
</evidence>
<dbReference type="EMBL" id="UINC01226027">
    <property type="protein sequence ID" value="SVE56333.1"/>
    <property type="molecule type" value="Genomic_DNA"/>
</dbReference>
<keyword evidence="4 5" id="KW-0472">Membrane</keyword>
<feature type="transmembrane region" description="Helical" evidence="5">
    <location>
        <begin position="106"/>
        <end position="125"/>
    </location>
</feature>
<dbReference type="InterPro" id="IPR006214">
    <property type="entry name" value="Bax_inhibitor_1-related"/>
</dbReference>
<evidence type="ECO:0000256" key="5">
    <source>
        <dbReference type="SAM" id="Phobius"/>
    </source>
</evidence>